<evidence type="ECO:0000259" key="6">
    <source>
        <dbReference type="Pfam" id="PF00413"/>
    </source>
</evidence>
<accession>A0ABN3JNL9</accession>
<feature type="chain" id="PRO_5047159245" description="Peptidase M10 metallopeptidase domain-containing protein" evidence="5">
    <location>
        <begin position="30"/>
        <end position="341"/>
    </location>
</feature>
<dbReference type="Gene3D" id="3.40.390.10">
    <property type="entry name" value="Collagenase (Catalytic Domain)"/>
    <property type="match status" value="1"/>
</dbReference>
<dbReference type="SUPFAM" id="SSF55486">
    <property type="entry name" value="Metalloproteases ('zincins'), catalytic domain"/>
    <property type="match status" value="1"/>
</dbReference>
<proteinExistence type="predicted"/>
<dbReference type="InterPro" id="IPR024079">
    <property type="entry name" value="MetalloPept_cat_dom_sf"/>
</dbReference>
<keyword evidence="2" id="KW-0479">Metal-binding</keyword>
<organism evidence="7 8">
    <name type="scientific">Actinomadura vinacea</name>
    <dbReference type="NCBI Taxonomy" id="115336"/>
    <lineage>
        <taxon>Bacteria</taxon>
        <taxon>Bacillati</taxon>
        <taxon>Actinomycetota</taxon>
        <taxon>Actinomycetes</taxon>
        <taxon>Streptosporangiales</taxon>
        <taxon>Thermomonosporaceae</taxon>
        <taxon>Actinomadura</taxon>
    </lineage>
</organism>
<gene>
    <name evidence="7" type="ORF">GCM10010191_57410</name>
</gene>
<keyword evidence="8" id="KW-1185">Reference proteome</keyword>
<evidence type="ECO:0000256" key="2">
    <source>
        <dbReference type="ARBA" id="ARBA00022723"/>
    </source>
</evidence>
<name>A0ABN3JNL9_9ACTN</name>
<feature type="signal peptide" evidence="5">
    <location>
        <begin position="1"/>
        <end position="29"/>
    </location>
</feature>
<comment type="caution">
    <text evidence="7">The sequence shown here is derived from an EMBL/GenBank/DDBJ whole genome shotgun (WGS) entry which is preliminary data.</text>
</comment>
<dbReference type="InterPro" id="IPR001818">
    <property type="entry name" value="Pept_M10_metallopeptidase"/>
</dbReference>
<dbReference type="PROSITE" id="PS51257">
    <property type="entry name" value="PROKAR_LIPOPROTEIN"/>
    <property type="match status" value="1"/>
</dbReference>
<sequence>MLSHMLRMRSLAVAMAAAGCAAPAPPALAGPAVADRCRPLEAGALPQVVELDRCDVRGRVIRGVSGAAATVPADGTSVTARTLRPEGTAELEIRVDGKARTATIVERPPEARPHPAAAPLRACSDTARRLATVRWPRGSRIDWHYYQGSAAHSGMRPALAATAVRRGVSGAVNARTDCVRGSTTYRPKPDIGQRYAGTTRAYPNIGGPGDCRDRDGVNSFGYATLSTVDADALAVTCTWHVGGTILEGDIAIQTNGKRWWTPRSQRRGSAQPVPGCPAGRYEAVSVITHEMLHVLGLQHYEGARHQNLSMSPYVRTCDDRAATLGRGDYQGLIALYGADSR</sequence>
<evidence type="ECO:0000256" key="5">
    <source>
        <dbReference type="SAM" id="SignalP"/>
    </source>
</evidence>
<keyword evidence="3" id="KW-0378">Hydrolase</keyword>
<feature type="domain" description="Peptidase M10 metallopeptidase" evidence="6">
    <location>
        <begin position="257"/>
        <end position="337"/>
    </location>
</feature>
<keyword evidence="5" id="KW-0732">Signal</keyword>
<keyword evidence="4" id="KW-0862">Zinc</keyword>
<protein>
    <recommendedName>
        <fullName evidence="6">Peptidase M10 metallopeptidase domain-containing protein</fullName>
    </recommendedName>
</protein>
<dbReference type="Proteomes" id="UP001501231">
    <property type="component" value="Unassembled WGS sequence"/>
</dbReference>
<reference evidence="7 8" key="1">
    <citation type="journal article" date="2019" name="Int. J. Syst. Evol. Microbiol.">
        <title>The Global Catalogue of Microorganisms (GCM) 10K type strain sequencing project: providing services to taxonomists for standard genome sequencing and annotation.</title>
        <authorList>
            <consortium name="The Broad Institute Genomics Platform"/>
            <consortium name="The Broad Institute Genome Sequencing Center for Infectious Disease"/>
            <person name="Wu L."/>
            <person name="Ma J."/>
        </authorList>
    </citation>
    <scope>NUCLEOTIDE SEQUENCE [LARGE SCALE GENOMIC DNA]</scope>
    <source>
        <strain evidence="7 8">JCM 3325</strain>
    </source>
</reference>
<evidence type="ECO:0000256" key="3">
    <source>
        <dbReference type="ARBA" id="ARBA00022801"/>
    </source>
</evidence>
<evidence type="ECO:0000256" key="4">
    <source>
        <dbReference type="ARBA" id="ARBA00022833"/>
    </source>
</evidence>
<evidence type="ECO:0000313" key="8">
    <source>
        <dbReference type="Proteomes" id="UP001501231"/>
    </source>
</evidence>
<dbReference type="Pfam" id="PF00413">
    <property type="entry name" value="Peptidase_M10"/>
    <property type="match status" value="1"/>
</dbReference>
<evidence type="ECO:0000313" key="7">
    <source>
        <dbReference type="EMBL" id="GAA2435305.1"/>
    </source>
</evidence>
<evidence type="ECO:0000256" key="1">
    <source>
        <dbReference type="ARBA" id="ARBA00022670"/>
    </source>
</evidence>
<dbReference type="EMBL" id="BAAARW010000020">
    <property type="protein sequence ID" value="GAA2435305.1"/>
    <property type="molecule type" value="Genomic_DNA"/>
</dbReference>
<keyword evidence="1" id="KW-0645">Protease</keyword>